<dbReference type="AlphaFoldDB" id="A0A9Q6SBS3"/>
<name>A0A9Q6SBS3_9BURK</name>
<dbReference type="EMBL" id="CP015960">
    <property type="protein sequence ID" value="QLB67931.1"/>
    <property type="molecule type" value="Genomic_DNA"/>
</dbReference>
<gene>
    <name evidence="1" type="ORF">A9O66_36840</name>
</gene>
<evidence type="ECO:0000313" key="1">
    <source>
        <dbReference type="EMBL" id="QLB67931.1"/>
    </source>
</evidence>
<protein>
    <submittedName>
        <fullName evidence="1">Uncharacterized protein</fullName>
    </submittedName>
</protein>
<sequence>MILEPPRVDLRQQTNPFHEPYTLLSGRQRPGIYRIHIGKIHIQANTQTYTPINRTDGKRIKSQWVVKALLRDHERRYTDQPMSRNT</sequence>
<reference evidence="1 2" key="1">
    <citation type="journal article" date="2014" name="Genome Announc.">
        <title>Draft Genome Sequence of the Haloacid-Degrading Burkholderia caribensis Strain MBA4.</title>
        <authorList>
            <person name="Pan Y."/>
            <person name="Kong K.F."/>
            <person name="Tsang J.S."/>
        </authorList>
    </citation>
    <scope>NUCLEOTIDE SEQUENCE [LARGE SCALE GENOMIC DNA]</scope>
    <source>
        <strain evidence="1 2">852011</strain>
    </source>
</reference>
<geneLocation type="plasmid" evidence="2"/>
<evidence type="ECO:0000313" key="2">
    <source>
        <dbReference type="Proteomes" id="UP000509548"/>
    </source>
</evidence>
<proteinExistence type="predicted"/>
<dbReference type="Proteomes" id="UP000509548">
    <property type="component" value="Plasmid unnamed"/>
</dbReference>
<keyword evidence="1" id="KW-0614">Plasmid</keyword>
<accession>A0A9Q6SBS3</accession>
<organism evidence="1 2">
    <name type="scientific">Paraburkholderia caribensis</name>
    <dbReference type="NCBI Taxonomy" id="75105"/>
    <lineage>
        <taxon>Bacteria</taxon>
        <taxon>Pseudomonadati</taxon>
        <taxon>Pseudomonadota</taxon>
        <taxon>Betaproteobacteria</taxon>
        <taxon>Burkholderiales</taxon>
        <taxon>Burkholderiaceae</taxon>
        <taxon>Paraburkholderia</taxon>
    </lineage>
</organism>